<reference evidence="1 2" key="1">
    <citation type="journal article" date="2017" name="Genome Biol. Evol.">
        <title>Phytophthora megakarya and P. palmivora, closely related causal agents of cacao black pod rot, underwent increases in genome sizes and gene numbers by different mechanisms.</title>
        <authorList>
            <person name="Ali S.S."/>
            <person name="Shao J."/>
            <person name="Lary D.J."/>
            <person name="Kronmiller B."/>
            <person name="Shen D."/>
            <person name="Strem M.D."/>
            <person name="Amoako-Attah I."/>
            <person name="Akrofi A.Y."/>
            <person name="Begoude B.A."/>
            <person name="Ten Hoopen G.M."/>
            <person name="Coulibaly K."/>
            <person name="Kebe B.I."/>
            <person name="Melnick R.L."/>
            <person name="Guiltinan M.J."/>
            <person name="Tyler B.M."/>
            <person name="Meinhardt L.W."/>
            <person name="Bailey B.A."/>
        </authorList>
    </citation>
    <scope>NUCLEOTIDE SEQUENCE [LARGE SCALE GENOMIC DNA]</scope>
    <source>
        <strain evidence="2">sbr112.9</strain>
    </source>
</reference>
<dbReference type="AlphaFoldDB" id="A0A2P4XLN8"/>
<dbReference type="OrthoDB" id="10352294at2759"/>
<keyword evidence="2" id="KW-1185">Reference proteome</keyword>
<name>A0A2P4XLN8_9STRA</name>
<proteinExistence type="predicted"/>
<dbReference type="Proteomes" id="UP000237271">
    <property type="component" value="Unassembled WGS sequence"/>
</dbReference>
<accession>A0A2P4XLN8</accession>
<organism evidence="1 2">
    <name type="scientific">Phytophthora palmivora</name>
    <dbReference type="NCBI Taxonomy" id="4796"/>
    <lineage>
        <taxon>Eukaryota</taxon>
        <taxon>Sar</taxon>
        <taxon>Stramenopiles</taxon>
        <taxon>Oomycota</taxon>
        <taxon>Peronosporomycetes</taxon>
        <taxon>Peronosporales</taxon>
        <taxon>Peronosporaceae</taxon>
        <taxon>Phytophthora</taxon>
    </lineage>
</organism>
<sequence>MSSLTMLSIALNNTLQFGIYLAFNEGKRGKPLAWNTALQHFRQSKMWLFELFPVQRHIVEAKLLSMEKTLDSFCMKRDGKVVNKAPPCSKSNLTKMILYLYENASSASD</sequence>
<gene>
    <name evidence="1" type="ORF">PHPALM_17656</name>
</gene>
<evidence type="ECO:0000313" key="1">
    <source>
        <dbReference type="EMBL" id="POM66472.1"/>
    </source>
</evidence>
<dbReference type="EMBL" id="NCKW01009606">
    <property type="protein sequence ID" value="POM66472.1"/>
    <property type="molecule type" value="Genomic_DNA"/>
</dbReference>
<comment type="caution">
    <text evidence="1">The sequence shown here is derived from an EMBL/GenBank/DDBJ whole genome shotgun (WGS) entry which is preliminary data.</text>
</comment>
<protein>
    <submittedName>
        <fullName evidence="1">Uncharacterized protein</fullName>
    </submittedName>
</protein>
<evidence type="ECO:0000313" key="2">
    <source>
        <dbReference type="Proteomes" id="UP000237271"/>
    </source>
</evidence>